<keyword evidence="3" id="KW-0547">Nucleotide-binding</keyword>
<comment type="caution">
    <text evidence="11">The sequence shown here is derived from an EMBL/GenBank/DDBJ whole genome shotgun (WGS) entry which is preliminary data.</text>
</comment>
<dbReference type="SMART" id="SM00847">
    <property type="entry name" value="HA2"/>
    <property type="match status" value="1"/>
</dbReference>
<dbReference type="Pfam" id="PF00271">
    <property type="entry name" value="Helicase_C"/>
    <property type="match status" value="1"/>
</dbReference>
<dbReference type="GO" id="GO:0005524">
    <property type="term" value="F:ATP binding"/>
    <property type="evidence" value="ECO:0007669"/>
    <property type="project" value="UniProtKB-KW"/>
</dbReference>
<evidence type="ECO:0000256" key="8">
    <source>
        <dbReference type="SAM" id="MobiDB-lite"/>
    </source>
</evidence>
<dbReference type="GO" id="GO:0016787">
    <property type="term" value="F:hydrolase activity"/>
    <property type="evidence" value="ECO:0007669"/>
    <property type="project" value="UniProtKB-KW"/>
</dbReference>
<dbReference type="PANTHER" id="PTHR18934:SF99">
    <property type="entry name" value="ATP-DEPENDENT RNA HELICASE DHX37-RELATED"/>
    <property type="match status" value="1"/>
</dbReference>
<comment type="catalytic activity">
    <reaction evidence="7">
        <text>ATP + H2O = ADP + phosphate + H(+)</text>
        <dbReference type="Rhea" id="RHEA:13065"/>
        <dbReference type="ChEBI" id="CHEBI:15377"/>
        <dbReference type="ChEBI" id="CHEBI:15378"/>
        <dbReference type="ChEBI" id="CHEBI:30616"/>
        <dbReference type="ChEBI" id="CHEBI:43474"/>
        <dbReference type="ChEBI" id="CHEBI:456216"/>
        <dbReference type="EC" id="3.6.4.13"/>
    </reaction>
</comment>
<dbReference type="Gene3D" id="1.20.120.1080">
    <property type="match status" value="1"/>
</dbReference>
<evidence type="ECO:0000256" key="1">
    <source>
        <dbReference type="ARBA" id="ARBA00012552"/>
    </source>
</evidence>
<feature type="domain" description="Helicase C-terminal" evidence="10">
    <location>
        <begin position="302"/>
        <end position="481"/>
    </location>
</feature>
<dbReference type="CDD" id="cd18791">
    <property type="entry name" value="SF2_C_RHA"/>
    <property type="match status" value="1"/>
</dbReference>
<evidence type="ECO:0000256" key="2">
    <source>
        <dbReference type="ARBA" id="ARBA00022664"/>
    </source>
</evidence>
<organism evidence="11 12">
    <name type="scientific">Pseudolycoriella hygida</name>
    <dbReference type="NCBI Taxonomy" id="35572"/>
    <lineage>
        <taxon>Eukaryota</taxon>
        <taxon>Metazoa</taxon>
        <taxon>Ecdysozoa</taxon>
        <taxon>Arthropoda</taxon>
        <taxon>Hexapoda</taxon>
        <taxon>Insecta</taxon>
        <taxon>Pterygota</taxon>
        <taxon>Neoptera</taxon>
        <taxon>Endopterygota</taxon>
        <taxon>Diptera</taxon>
        <taxon>Nematocera</taxon>
        <taxon>Sciaroidea</taxon>
        <taxon>Sciaridae</taxon>
        <taxon>Pseudolycoriella</taxon>
    </lineage>
</organism>
<proteinExistence type="predicted"/>
<evidence type="ECO:0000256" key="7">
    <source>
        <dbReference type="ARBA" id="ARBA00047984"/>
    </source>
</evidence>
<dbReference type="PROSITE" id="PS51192">
    <property type="entry name" value="HELICASE_ATP_BIND_1"/>
    <property type="match status" value="1"/>
</dbReference>
<dbReference type="SUPFAM" id="SSF52540">
    <property type="entry name" value="P-loop containing nucleoside triphosphate hydrolases"/>
    <property type="match status" value="1"/>
</dbReference>
<dbReference type="PROSITE" id="PS51194">
    <property type="entry name" value="HELICASE_CTER"/>
    <property type="match status" value="1"/>
</dbReference>
<feature type="region of interest" description="Disordered" evidence="8">
    <location>
        <begin position="1"/>
        <end position="44"/>
    </location>
</feature>
<evidence type="ECO:0000256" key="5">
    <source>
        <dbReference type="ARBA" id="ARBA00022806"/>
    </source>
</evidence>
<dbReference type="PANTHER" id="PTHR18934">
    <property type="entry name" value="ATP-DEPENDENT RNA HELICASE"/>
    <property type="match status" value="1"/>
</dbReference>
<keyword evidence="6" id="KW-0067">ATP-binding</keyword>
<dbReference type="Pfam" id="PF04408">
    <property type="entry name" value="WHD_HA2"/>
    <property type="match status" value="1"/>
</dbReference>
<dbReference type="Pfam" id="PF07717">
    <property type="entry name" value="OB_NTP_bind"/>
    <property type="match status" value="1"/>
</dbReference>
<dbReference type="OrthoDB" id="10253254at2759"/>
<name>A0A9Q0NAY0_9DIPT</name>
<evidence type="ECO:0000259" key="10">
    <source>
        <dbReference type="PROSITE" id="PS51194"/>
    </source>
</evidence>
<dbReference type="Proteomes" id="UP001151699">
    <property type="component" value="Chromosome A"/>
</dbReference>
<keyword evidence="12" id="KW-1185">Reference proteome</keyword>
<accession>A0A9Q0NAY0</accession>
<dbReference type="InterPro" id="IPR027417">
    <property type="entry name" value="P-loop_NTPase"/>
</dbReference>
<dbReference type="InterPro" id="IPR011709">
    <property type="entry name" value="DEAD-box_helicase_OB_fold"/>
</dbReference>
<feature type="compositionally biased region" description="Polar residues" evidence="8">
    <location>
        <begin position="10"/>
        <end position="19"/>
    </location>
</feature>
<dbReference type="Gene3D" id="3.40.50.300">
    <property type="entry name" value="P-loop containing nucleotide triphosphate hydrolases"/>
    <property type="match status" value="2"/>
</dbReference>
<keyword evidence="4" id="KW-0378">Hydrolase</keyword>
<feature type="domain" description="Helicase ATP-binding" evidence="9">
    <location>
        <begin position="118"/>
        <end position="283"/>
    </location>
</feature>
<gene>
    <name evidence="11" type="primary">Dhx8</name>
    <name evidence="11" type="ORF">Bhyg_02170</name>
</gene>
<protein>
    <recommendedName>
        <fullName evidence="1">RNA helicase</fullName>
        <ecNumber evidence="1">3.6.4.13</ecNumber>
    </recommendedName>
</protein>
<dbReference type="GO" id="GO:0003724">
    <property type="term" value="F:RNA helicase activity"/>
    <property type="evidence" value="ECO:0007669"/>
    <property type="project" value="UniProtKB-EC"/>
</dbReference>
<evidence type="ECO:0000256" key="3">
    <source>
        <dbReference type="ARBA" id="ARBA00022741"/>
    </source>
</evidence>
<dbReference type="SMART" id="SM00490">
    <property type="entry name" value="HELICc"/>
    <property type="match status" value="1"/>
</dbReference>
<dbReference type="AlphaFoldDB" id="A0A9Q0NAY0"/>
<dbReference type="GO" id="GO:0006397">
    <property type="term" value="P:mRNA processing"/>
    <property type="evidence" value="ECO:0007669"/>
    <property type="project" value="UniProtKB-KW"/>
</dbReference>
<dbReference type="FunFam" id="3.40.50.300:FF:000615">
    <property type="entry name" value="pre-mRNA-splicing factor ATP-dependent RNA helicase DEAH7"/>
    <property type="match status" value="1"/>
</dbReference>
<evidence type="ECO:0000259" key="9">
    <source>
        <dbReference type="PROSITE" id="PS51192"/>
    </source>
</evidence>
<dbReference type="InterPro" id="IPR014001">
    <property type="entry name" value="Helicase_ATP-bd"/>
</dbReference>
<dbReference type="FunFam" id="3.40.50.300:FF:000145">
    <property type="entry name" value="probable ATP-dependent RNA helicase DHX40"/>
    <property type="match status" value="1"/>
</dbReference>
<dbReference type="InterPro" id="IPR001650">
    <property type="entry name" value="Helicase_C-like"/>
</dbReference>
<keyword evidence="2" id="KW-0507">mRNA processing</keyword>
<dbReference type="InterPro" id="IPR048333">
    <property type="entry name" value="HA2_WH"/>
</dbReference>
<reference evidence="11" key="1">
    <citation type="submission" date="2022-07" db="EMBL/GenBank/DDBJ databases">
        <authorList>
            <person name="Trinca V."/>
            <person name="Uliana J.V.C."/>
            <person name="Torres T.T."/>
            <person name="Ward R.J."/>
            <person name="Monesi N."/>
        </authorList>
    </citation>
    <scope>NUCLEOTIDE SEQUENCE</scope>
    <source>
        <strain evidence="11">HSMRA1968</strain>
        <tissue evidence="11">Whole embryos</tissue>
    </source>
</reference>
<dbReference type="SMART" id="SM00487">
    <property type="entry name" value="DEXDc"/>
    <property type="match status" value="1"/>
</dbReference>
<dbReference type="EMBL" id="WJQU01000001">
    <property type="protein sequence ID" value="KAJ6646953.1"/>
    <property type="molecule type" value="Genomic_DNA"/>
</dbReference>
<sequence>MNKDWRKSKVNGQHQSVNTCKMPVQDLPSDEPQDDATHANGTEAAILSDQVSNINLENQDDELLHFLLKYQADRDSETKKQNEEKKSKKKLLRTEKVPEEIVQQTRSLPIYALKHQLIELVKNNQFVIILGETGSGKSTQIPQYIAEAGLVQDGTKIGITQPRRVAAKSLAQRVSTEMGVKLGSYVGFAVRFESCLSSKTVIKYMTDGLLVKDCVEGDSNLDSYSVVMIDEAHDRSIHTDVAFGLLKRTARCRPDLKVIISSATLEFEKLSTFFNDAPVFNISGKSFDVQVLYQPCTNYMTYMTSTILTIHRKRTAGDILVFLTGQDEIEKVYDELSAISESKVAQKALELQLMVVPCHASLPFEDQQKIFLSTPEGFRKIVLATNIAETSITIDGIGFVIDCGFVKERRYNHCTGIETLVTVPITKFQAIQRKGRAGRTQPGQCLRMYSKEQYDRFKQATQPDIQRSNVEFVILDLLAMGVDNPLKFEFIDPPPPEAVGEALLNLQLLSAVDEYLKITQLGRQMVRYPLDPPLAKVLLTSAELGCSTDVLRIVSVLSTQHQYLFIRDKRRSKEIEQIKQRFFAPEGDHLTFLAICNEWTDSNYDENWCTENFIQYRILAEAEDIKFHLASIMIKNNLLTDNGDDIVTCGQAELRDNICKAFTSGYFANLAKKMATFAYQKLSYGATEERIYLHPSGSLFKKQPLPNLIIFHEVMKTSKPFIIGAVVTKAHWIKEYSPKFYKKLQEKFPLFFE</sequence>
<keyword evidence="5 11" id="KW-0347">Helicase</keyword>
<evidence type="ECO:0000256" key="6">
    <source>
        <dbReference type="ARBA" id="ARBA00022840"/>
    </source>
</evidence>
<dbReference type="InterPro" id="IPR007502">
    <property type="entry name" value="Helicase-assoc_dom"/>
</dbReference>
<dbReference type="EC" id="3.6.4.13" evidence="1"/>
<dbReference type="InterPro" id="IPR011545">
    <property type="entry name" value="DEAD/DEAH_box_helicase_dom"/>
</dbReference>
<evidence type="ECO:0000256" key="4">
    <source>
        <dbReference type="ARBA" id="ARBA00022801"/>
    </source>
</evidence>
<dbReference type="Pfam" id="PF00270">
    <property type="entry name" value="DEAD"/>
    <property type="match status" value="1"/>
</dbReference>
<evidence type="ECO:0000313" key="11">
    <source>
        <dbReference type="EMBL" id="KAJ6646953.1"/>
    </source>
</evidence>
<evidence type="ECO:0000313" key="12">
    <source>
        <dbReference type="Proteomes" id="UP001151699"/>
    </source>
</evidence>
<dbReference type="Pfam" id="PF21010">
    <property type="entry name" value="HA2_C"/>
    <property type="match status" value="1"/>
</dbReference>
<dbReference type="GO" id="GO:0003723">
    <property type="term" value="F:RNA binding"/>
    <property type="evidence" value="ECO:0007669"/>
    <property type="project" value="TreeGrafter"/>
</dbReference>